<dbReference type="Proteomes" id="UP000245383">
    <property type="component" value="Unassembled WGS sequence"/>
</dbReference>
<dbReference type="EMBL" id="MBFR01000337">
    <property type="protein sequence ID" value="PVU89125.1"/>
    <property type="molecule type" value="Genomic_DNA"/>
</dbReference>
<dbReference type="AlphaFoldDB" id="A0A2T9Y9X5"/>
<evidence type="ECO:0000313" key="1">
    <source>
        <dbReference type="EMBL" id="PVU89125.1"/>
    </source>
</evidence>
<proteinExistence type="predicted"/>
<evidence type="ECO:0000313" key="2">
    <source>
        <dbReference type="Proteomes" id="UP000245383"/>
    </source>
</evidence>
<gene>
    <name evidence="1" type="ORF">BB561_005526</name>
</gene>
<protein>
    <submittedName>
        <fullName evidence="1">Uncharacterized protein</fullName>
    </submittedName>
</protein>
<name>A0A2T9Y9X5_9FUNG</name>
<organism evidence="1 2">
    <name type="scientific">Smittium simulii</name>
    <dbReference type="NCBI Taxonomy" id="133385"/>
    <lineage>
        <taxon>Eukaryota</taxon>
        <taxon>Fungi</taxon>
        <taxon>Fungi incertae sedis</taxon>
        <taxon>Zoopagomycota</taxon>
        <taxon>Kickxellomycotina</taxon>
        <taxon>Harpellomycetes</taxon>
        <taxon>Harpellales</taxon>
        <taxon>Legeriomycetaceae</taxon>
        <taxon>Smittium</taxon>
    </lineage>
</organism>
<comment type="caution">
    <text evidence="1">The sequence shown here is derived from an EMBL/GenBank/DDBJ whole genome shotgun (WGS) entry which is preliminary data.</text>
</comment>
<accession>A0A2T9Y9X5</accession>
<reference evidence="1 2" key="1">
    <citation type="journal article" date="2018" name="MBio">
        <title>Comparative Genomics Reveals the Core Gene Toolbox for the Fungus-Insect Symbiosis.</title>
        <authorList>
            <person name="Wang Y."/>
            <person name="Stata M."/>
            <person name="Wang W."/>
            <person name="Stajich J.E."/>
            <person name="White M.M."/>
            <person name="Moncalvo J.M."/>
        </authorList>
    </citation>
    <scope>NUCLEOTIDE SEQUENCE [LARGE SCALE GENOMIC DNA]</scope>
    <source>
        <strain evidence="1 2">SWE-8-4</strain>
    </source>
</reference>
<keyword evidence="2" id="KW-1185">Reference proteome</keyword>
<sequence>MVSGVNEDQILIATASSYLTDGALLWFQFWIATQENPTAIDTMAEEEALIVSKEG</sequence>